<dbReference type="PANTHER" id="PTHR42994:SF2">
    <property type="entry name" value="PEPTIDASE"/>
    <property type="match status" value="1"/>
</dbReference>
<dbReference type="SUPFAM" id="SSF53187">
    <property type="entry name" value="Zn-dependent exopeptidases"/>
    <property type="match status" value="1"/>
</dbReference>
<sequence length="161" mass="17951">MKLLRVDEETTANIGTIIGGEATNVVCPYVEVKAEARSLNMDKLNNQIEHMTDCFQKASEKFGAEVYVENKLSYRNYAISEEDEILEIIREACDKIGVTFKLESTGGGSDVNVFASKGIKTVNLGTGMSKDHTVEEYIKVKDLVNVSRLVLQIMLRNNKII</sequence>
<evidence type="ECO:0000256" key="1">
    <source>
        <dbReference type="ARBA" id="ARBA00001947"/>
    </source>
</evidence>
<dbReference type="PANTHER" id="PTHR42994">
    <property type="entry name" value="PEPTIDASE T"/>
    <property type="match status" value="1"/>
</dbReference>
<keyword evidence="3" id="KW-0378">Hydrolase</keyword>
<comment type="caution">
    <text evidence="3">The sequence shown here is derived from an EMBL/GenBank/DDBJ whole genome shotgun (WGS) entry which is preliminary data.</text>
</comment>
<name>A0A645H3H5_9ZZZZ</name>
<dbReference type="EMBL" id="VSSQ01084622">
    <property type="protein sequence ID" value="MPN32549.1"/>
    <property type="molecule type" value="Genomic_DNA"/>
</dbReference>
<evidence type="ECO:0000256" key="2">
    <source>
        <dbReference type="ARBA" id="ARBA00022833"/>
    </source>
</evidence>
<accession>A0A645H3H5</accession>
<keyword evidence="2" id="KW-0862">Zinc</keyword>
<dbReference type="InterPro" id="IPR036264">
    <property type="entry name" value="Bact_exopeptidase_dim_dom"/>
</dbReference>
<dbReference type="Pfam" id="PF01546">
    <property type="entry name" value="Peptidase_M20"/>
    <property type="match status" value="1"/>
</dbReference>
<dbReference type="Gene3D" id="3.40.630.10">
    <property type="entry name" value="Zn peptidases"/>
    <property type="match status" value="1"/>
</dbReference>
<organism evidence="3">
    <name type="scientific">bioreactor metagenome</name>
    <dbReference type="NCBI Taxonomy" id="1076179"/>
    <lineage>
        <taxon>unclassified sequences</taxon>
        <taxon>metagenomes</taxon>
        <taxon>ecological metagenomes</taxon>
    </lineage>
</organism>
<proteinExistence type="predicted"/>
<protein>
    <submittedName>
        <fullName evidence="3">Acetylornithine deacetylase</fullName>
        <ecNumber evidence="3">3.5.1.16</ecNumber>
    </submittedName>
</protein>
<dbReference type="SUPFAM" id="SSF55031">
    <property type="entry name" value="Bacterial exopeptidase dimerisation domain"/>
    <property type="match status" value="1"/>
</dbReference>
<comment type="cofactor">
    <cofactor evidence="1">
        <name>Zn(2+)</name>
        <dbReference type="ChEBI" id="CHEBI:29105"/>
    </cofactor>
</comment>
<dbReference type="EC" id="3.5.1.16" evidence="3"/>
<evidence type="ECO:0000313" key="3">
    <source>
        <dbReference type="EMBL" id="MPN32549.1"/>
    </source>
</evidence>
<dbReference type="Gene3D" id="3.30.70.360">
    <property type="match status" value="1"/>
</dbReference>
<reference evidence="3" key="1">
    <citation type="submission" date="2019-08" db="EMBL/GenBank/DDBJ databases">
        <authorList>
            <person name="Kucharzyk K."/>
            <person name="Murdoch R.W."/>
            <person name="Higgins S."/>
            <person name="Loffler F."/>
        </authorList>
    </citation>
    <scope>NUCLEOTIDE SEQUENCE</scope>
</reference>
<dbReference type="AlphaFoldDB" id="A0A645H3H5"/>
<dbReference type="GO" id="GO:0008777">
    <property type="term" value="F:acetylornithine deacetylase activity"/>
    <property type="evidence" value="ECO:0007669"/>
    <property type="project" value="UniProtKB-EC"/>
</dbReference>
<gene>
    <name evidence="3" type="primary">argE_17</name>
    <name evidence="3" type="ORF">SDC9_180028</name>
</gene>
<dbReference type="InterPro" id="IPR002933">
    <property type="entry name" value="Peptidase_M20"/>
</dbReference>